<evidence type="ECO:0000256" key="1">
    <source>
        <dbReference type="SAM" id="MobiDB-lite"/>
    </source>
</evidence>
<dbReference type="InterPro" id="IPR037069">
    <property type="entry name" value="AcylCoA_DH/ox_N_sf"/>
</dbReference>
<dbReference type="SUPFAM" id="SSF56645">
    <property type="entry name" value="Acyl-CoA dehydrogenase NM domain-like"/>
    <property type="match status" value="1"/>
</dbReference>
<name>A0ABQ2T6V6_STRBA</name>
<sequence length="95" mass="9869">MDFTFTEEQRAAVEAARAVFSDVAPDRAPSPALAPGAVAEDIDRQLWHELARTDLLGLTLSPADRALPRPGGGPRGGAGRPAGRPPARLTRSGSG</sequence>
<dbReference type="InterPro" id="IPR009100">
    <property type="entry name" value="AcylCoA_DH/oxidase_NM_dom_sf"/>
</dbReference>
<dbReference type="Gene3D" id="1.10.540.10">
    <property type="entry name" value="Acyl-CoA dehydrogenase/oxidase, N-terminal domain"/>
    <property type="match status" value="1"/>
</dbReference>
<gene>
    <name evidence="2" type="ORF">GCM10010253_28820</name>
</gene>
<comment type="caution">
    <text evidence="2">The sequence shown here is derived from an EMBL/GenBank/DDBJ whole genome shotgun (WGS) entry which is preliminary data.</text>
</comment>
<dbReference type="Proteomes" id="UP000659767">
    <property type="component" value="Unassembled WGS sequence"/>
</dbReference>
<proteinExistence type="predicted"/>
<feature type="region of interest" description="Disordered" evidence="1">
    <location>
        <begin position="58"/>
        <end position="95"/>
    </location>
</feature>
<dbReference type="EMBL" id="BMSZ01000007">
    <property type="protein sequence ID" value="GGS52780.1"/>
    <property type="molecule type" value="Genomic_DNA"/>
</dbReference>
<evidence type="ECO:0000313" key="3">
    <source>
        <dbReference type="Proteomes" id="UP000659767"/>
    </source>
</evidence>
<organism evidence="2 3">
    <name type="scientific">Streptomyces badius</name>
    <dbReference type="NCBI Taxonomy" id="1941"/>
    <lineage>
        <taxon>Bacteria</taxon>
        <taxon>Bacillati</taxon>
        <taxon>Actinomycetota</taxon>
        <taxon>Actinomycetes</taxon>
        <taxon>Kitasatosporales</taxon>
        <taxon>Streptomycetaceae</taxon>
        <taxon>Streptomyces</taxon>
    </lineage>
</organism>
<reference evidence="3" key="1">
    <citation type="journal article" date="2019" name="Int. J. Syst. Evol. Microbiol.">
        <title>The Global Catalogue of Microorganisms (GCM) 10K type strain sequencing project: providing services to taxonomists for standard genome sequencing and annotation.</title>
        <authorList>
            <consortium name="The Broad Institute Genomics Platform"/>
            <consortium name="The Broad Institute Genome Sequencing Center for Infectious Disease"/>
            <person name="Wu L."/>
            <person name="Ma J."/>
        </authorList>
    </citation>
    <scope>NUCLEOTIDE SEQUENCE [LARGE SCALE GENOMIC DNA]</scope>
    <source>
        <strain evidence="3">JCM 4350</strain>
    </source>
</reference>
<keyword evidence="3" id="KW-1185">Reference proteome</keyword>
<feature type="compositionally biased region" description="Gly residues" evidence="1">
    <location>
        <begin position="70"/>
        <end position="80"/>
    </location>
</feature>
<accession>A0ABQ2T6V6</accession>
<evidence type="ECO:0000313" key="2">
    <source>
        <dbReference type="EMBL" id="GGS52780.1"/>
    </source>
</evidence>
<protein>
    <recommendedName>
        <fullName evidence="4">Acyl-CoA dehydrogenase</fullName>
    </recommendedName>
</protein>
<evidence type="ECO:0008006" key="4">
    <source>
        <dbReference type="Google" id="ProtNLM"/>
    </source>
</evidence>